<evidence type="ECO:0000313" key="5">
    <source>
        <dbReference type="EMBL" id="MPY66566.1"/>
    </source>
</evidence>
<sequence>MTPYVFAGGVAVLTGAAGGIGQALAHGLAARGSHLALIDRDGPGLERVAAAIRAQHPALRVTAHPFDLAHTGGIPALADEVLRAHGRVTLLVNNAGVALGGTFEQVTPEQFDQVLAINFGATVALCRAMLPALRSSLGGQIVNLSSLYGIIGPPGQAAYSASKFAVRGFSEALRHELAGQGIGVTVVHPGGVRTGIARHAEVAPGASPAETEAGRRAQERLLRMPPEQAAETILRATGRRAPRVLVGNDARAVDLLARLRPGDYWGVLGRLFRG</sequence>
<dbReference type="GO" id="GO:0016020">
    <property type="term" value="C:membrane"/>
    <property type="evidence" value="ECO:0007669"/>
    <property type="project" value="TreeGrafter"/>
</dbReference>
<dbReference type="GO" id="GO:0016491">
    <property type="term" value="F:oxidoreductase activity"/>
    <property type="evidence" value="ECO:0007669"/>
    <property type="project" value="UniProtKB-KW"/>
</dbReference>
<dbReference type="PRINTS" id="PR00081">
    <property type="entry name" value="GDHRDH"/>
</dbReference>
<dbReference type="Proteomes" id="UP000484842">
    <property type="component" value="Unassembled WGS sequence"/>
</dbReference>
<dbReference type="SUPFAM" id="SSF51735">
    <property type="entry name" value="NAD(P)-binding Rossmann-fold domains"/>
    <property type="match status" value="1"/>
</dbReference>
<dbReference type="InterPro" id="IPR057326">
    <property type="entry name" value="KR_dom"/>
</dbReference>
<organism evidence="5 6">
    <name type="scientific">Deinococcus terrestris</name>
    <dbReference type="NCBI Taxonomy" id="2651870"/>
    <lineage>
        <taxon>Bacteria</taxon>
        <taxon>Thermotogati</taxon>
        <taxon>Deinococcota</taxon>
        <taxon>Deinococci</taxon>
        <taxon>Deinococcales</taxon>
        <taxon>Deinococcaceae</taxon>
        <taxon>Deinococcus</taxon>
    </lineage>
</organism>
<comment type="caution">
    <text evidence="5">The sequence shown here is derived from an EMBL/GenBank/DDBJ whole genome shotgun (WGS) entry which is preliminary data.</text>
</comment>
<reference evidence="5 6" key="1">
    <citation type="submission" date="2019-10" db="EMBL/GenBank/DDBJ databases">
        <title>Deinococcus sp. isolated from soil.</title>
        <authorList>
            <person name="Li Y."/>
            <person name="Wang J."/>
        </authorList>
    </citation>
    <scope>NUCLEOTIDE SEQUENCE [LARGE SCALE GENOMIC DNA]</scope>
    <source>
        <strain evidence="5 6">SDU3-2</strain>
    </source>
</reference>
<dbReference type="EMBL" id="WBSL01000002">
    <property type="protein sequence ID" value="MPY66566.1"/>
    <property type="molecule type" value="Genomic_DNA"/>
</dbReference>
<evidence type="ECO:0000259" key="4">
    <source>
        <dbReference type="SMART" id="SM00822"/>
    </source>
</evidence>
<keyword evidence="6" id="KW-1185">Reference proteome</keyword>
<dbReference type="AlphaFoldDB" id="A0A7X1TRM1"/>
<evidence type="ECO:0000256" key="2">
    <source>
        <dbReference type="ARBA" id="ARBA00023002"/>
    </source>
</evidence>
<dbReference type="PROSITE" id="PS00061">
    <property type="entry name" value="ADH_SHORT"/>
    <property type="match status" value="1"/>
</dbReference>
<accession>A0A7X1TRM1</accession>
<dbReference type="InterPro" id="IPR036291">
    <property type="entry name" value="NAD(P)-bd_dom_sf"/>
</dbReference>
<dbReference type="Gene3D" id="3.40.50.720">
    <property type="entry name" value="NAD(P)-binding Rossmann-like Domain"/>
    <property type="match status" value="1"/>
</dbReference>
<keyword evidence="2" id="KW-0560">Oxidoreductase</keyword>
<dbReference type="InterPro" id="IPR020904">
    <property type="entry name" value="Sc_DH/Rdtase_CS"/>
</dbReference>
<dbReference type="RefSeq" id="WP_322618634.1">
    <property type="nucleotide sequence ID" value="NZ_WBSL01000002.1"/>
</dbReference>
<proteinExistence type="inferred from homology"/>
<comment type="similarity">
    <text evidence="1 3">Belongs to the short-chain dehydrogenases/reductases (SDR) family.</text>
</comment>
<evidence type="ECO:0000256" key="3">
    <source>
        <dbReference type="RuleBase" id="RU000363"/>
    </source>
</evidence>
<dbReference type="Pfam" id="PF00106">
    <property type="entry name" value="adh_short"/>
    <property type="match status" value="1"/>
</dbReference>
<dbReference type="InterPro" id="IPR002347">
    <property type="entry name" value="SDR_fam"/>
</dbReference>
<evidence type="ECO:0000313" key="6">
    <source>
        <dbReference type="Proteomes" id="UP000484842"/>
    </source>
</evidence>
<feature type="domain" description="Ketoreductase" evidence="4">
    <location>
        <begin position="9"/>
        <end position="195"/>
    </location>
</feature>
<evidence type="ECO:0000256" key="1">
    <source>
        <dbReference type="ARBA" id="ARBA00006484"/>
    </source>
</evidence>
<dbReference type="SMART" id="SM00822">
    <property type="entry name" value="PKS_KR"/>
    <property type="match status" value="1"/>
</dbReference>
<dbReference type="PANTHER" id="PTHR44196:SF1">
    <property type="entry name" value="DEHYDROGENASE_REDUCTASE SDR FAMILY MEMBER 7B"/>
    <property type="match status" value="1"/>
</dbReference>
<dbReference type="PRINTS" id="PR00080">
    <property type="entry name" value="SDRFAMILY"/>
</dbReference>
<protein>
    <submittedName>
        <fullName evidence="5">SDR family NAD(P)-dependent oxidoreductase</fullName>
    </submittedName>
</protein>
<dbReference type="PANTHER" id="PTHR44196">
    <property type="entry name" value="DEHYDROGENASE/REDUCTASE SDR FAMILY MEMBER 7B"/>
    <property type="match status" value="1"/>
</dbReference>
<name>A0A7X1TRM1_9DEIO</name>
<gene>
    <name evidence="5" type="ORF">F8S09_07635</name>
</gene>